<dbReference type="AlphaFoldDB" id="A0AA88YUZ0"/>
<name>A0AA88YUZ0_PINIB</name>
<dbReference type="GO" id="GO:0019441">
    <property type="term" value="P:L-tryptophan catabolic process to kynurenine"/>
    <property type="evidence" value="ECO:0007669"/>
    <property type="project" value="InterPro"/>
</dbReference>
<comment type="caution">
    <text evidence="2">The sequence shown here is derived from an EMBL/GenBank/DDBJ whole genome shotgun (WGS) entry which is preliminary data.</text>
</comment>
<dbReference type="Gene3D" id="3.50.30.50">
    <property type="entry name" value="Putative cyclase"/>
    <property type="match status" value="1"/>
</dbReference>
<keyword evidence="3" id="KW-1185">Reference proteome</keyword>
<evidence type="ECO:0000313" key="2">
    <source>
        <dbReference type="EMBL" id="KAK3108546.1"/>
    </source>
</evidence>
<dbReference type="PANTHER" id="PTHR31118:SF12">
    <property type="entry name" value="CYCLASE-LIKE PROTEIN 2"/>
    <property type="match status" value="1"/>
</dbReference>
<dbReference type="Pfam" id="PF04199">
    <property type="entry name" value="Cyclase"/>
    <property type="match status" value="1"/>
</dbReference>
<reference evidence="2" key="1">
    <citation type="submission" date="2019-08" db="EMBL/GenBank/DDBJ databases">
        <title>The improved chromosome-level genome for the pearl oyster Pinctada fucata martensii using PacBio sequencing and Hi-C.</title>
        <authorList>
            <person name="Zheng Z."/>
        </authorList>
    </citation>
    <scope>NUCLEOTIDE SEQUENCE</scope>
    <source>
        <strain evidence="2">ZZ-2019</strain>
        <tissue evidence="2">Adductor muscle</tissue>
    </source>
</reference>
<gene>
    <name evidence="2" type="ORF">FSP39_010304</name>
</gene>
<proteinExistence type="inferred from homology"/>
<dbReference type="Proteomes" id="UP001186944">
    <property type="component" value="Unassembled WGS sequence"/>
</dbReference>
<dbReference type="SUPFAM" id="SSF102198">
    <property type="entry name" value="Putative cyclase"/>
    <property type="match status" value="1"/>
</dbReference>
<dbReference type="InterPro" id="IPR007325">
    <property type="entry name" value="KFase/CYL"/>
</dbReference>
<comment type="similarity">
    <text evidence="1">Belongs to the Cyclase 1 superfamily.</text>
</comment>
<dbReference type="PANTHER" id="PTHR31118">
    <property type="entry name" value="CYCLASE-LIKE PROTEIN 2"/>
    <property type="match status" value="1"/>
</dbReference>
<accession>A0AA88YUZ0</accession>
<dbReference type="EMBL" id="VSWD01000001">
    <property type="protein sequence ID" value="KAK3108546.1"/>
    <property type="molecule type" value="Genomic_DNA"/>
</dbReference>
<evidence type="ECO:0000256" key="1">
    <source>
        <dbReference type="ARBA" id="ARBA00007865"/>
    </source>
</evidence>
<dbReference type="GO" id="GO:0004061">
    <property type="term" value="F:arylformamidase activity"/>
    <property type="evidence" value="ECO:0007669"/>
    <property type="project" value="InterPro"/>
</dbReference>
<organism evidence="2 3">
    <name type="scientific">Pinctada imbricata</name>
    <name type="common">Atlantic pearl-oyster</name>
    <name type="synonym">Pinctada martensii</name>
    <dbReference type="NCBI Taxonomy" id="66713"/>
    <lineage>
        <taxon>Eukaryota</taxon>
        <taxon>Metazoa</taxon>
        <taxon>Spiralia</taxon>
        <taxon>Lophotrochozoa</taxon>
        <taxon>Mollusca</taxon>
        <taxon>Bivalvia</taxon>
        <taxon>Autobranchia</taxon>
        <taxon>Pteriomorphia</taxon>
        <taxon>Pterioida</taxon>
        <taxon>Pterioidea</taxon>
        <taxon>Pteriidae</taxon>
        <taxon>Pinctada</taxon>
    </lineage>
</organism>
<protein>
    <submittedName>
        <fullName evidence="2">Uncharacterized protein</fullName>
    </submittedName>
</protein>
<dbReference type="InterPro" id="IPR037175">
    <property type="entry name" value="KFase_sf"/>
</dbReference>
<sequence>MGTHIDAPAHFYKGSWRTQQIPIERLMGPGVIINIKDKAVRDPDYRIVMDDVIAYEDKYGRIPDGSIIMMNSGWFERFPDKNAVFNTQNVSDTTTFHFPGFHEDAVEWLIFNRHIYAVGGDTPSFDYGQSQTFPVHILIGRENVIGIENAAYLDRIPESGSTIFIPVVKIDDGSGGPTRLMATYDDGTDSPANSAELPQIALTIILFTICFGFVRI</sequence>
<evidence type="ECO:0000313" key="3">
    <source>
        <dbReference type="Proteomes" id="UP001186944"/>
    </source>
</evidence>